<dbReference type="EMBL" id="JABSTQ010009088">
    <property type="protein sequence ID" value="KAG0433069.1"/>
    <property type="molecule type" value="Genomic_DNA"/>
</dbReference>
<reference evidence="1 2" key="1">
    <citation type="journal article" date="2020" name="Cell">
        <title>Large-Scale Comparative Analyses of Tick Genomes Elucidate Their Genetic Diversity and Vector Capacities.</title>
        <authorList>
            <consortium name="Tick Genome and Microbiome Consortium (TIGMIC)"/>
            <person name="Jia N."/>
            <person name="Wang J."/>
            <person name="Shi W."/>
            <person name="Du L."/>
            <person name="Sun Y."/>
            <person name="Zhan W."/>
            <person name="Jiang J.F."/>
            <person name="Wang Q."/>
            <person name="Zhang B."/>
            <person name="Ji P."/>
            <person name="Bell-Sakyi L."/>
            <person name="Cui X.M."/>
            <person name="Yuan T.T."/>
            <person name="Jiang B.G."/>
            <person name="Yang W.F."/>
            <person name="Lam T.T."/>
            <person name="Chang Q.C."/>
            <person name="Ding S.J."/>
            <person name="Wang X.J."/>
            <person name="Zhu J.G."/>
            <person name="Ruan X.D."/>
            <person name="Zhao L."/>
            <person name="Wei J.T."/>
            <person name="Ye R.Z."/>
            <person name="Que T.C."/>
            <person name="Du C.H."/>
            <person name="Zhou Y.H."/>
            <person name="Cheng J.X."/>
            <person name="Dai P.F."/>
            <person name="Guo W.B."/>
            <person name="Han X.H."/>
            <person name="Huang E.J."/>
            <person name="Li L.F."/>
            <person name="Wei W."/>
            <person name="Gao Y.C."/>
            <person name="Liu J.Z."/>
            <person name="Shao H.Z."/>
            <person name="Wang X."/>
            <person name="Wang C.C."/>
            <person name="Yang T.C."/>
            <person name="Huo Q.B."/>
            <person name="Li W."/>
            <person name="Chen H.Y."/>
            <person name="Chen S.E."/>
            <person name="Zhou L.G."/>
            <person name="Ni X.B."/>
            <person name="Tian J.H."/>
            <person name="Sheng Y."/>
            <person name="Liu T."/>
            <person name="Pan Y.S."/>
            <person name="Xia L.Y."/>
            <person name="Li J."/>
            <person name="Zhao F."/>
            <person name="Cao W.C."/>
        </authorList>
    </citation>
    <scope>NUCLEOTIDE SEQUENCE [LARGE SCALE GENOMIC DNA]</scope>
    <source>
        <strain evidence="1">Iper-2018</strain>
    </source>
</reference>
<gene>
    <name evidence="1" type="ORF">HPB47_020258</name>
</gene>
<name>A0AC60QFV2_IXOPE</name>
<sequence>MATPTTLADRSVLSALFPEDASPRLYYKRHARGNVLSSQTRQCILNVHSWMRRQYQETNVEVVNLTAAATGISVSSVYEIKRGFKRANGAVKSPSKKRPKFADKRERISNHDACTLTAVRSWLHNFFRRGESPTLKKIAARLQEDDLLPFWDYAVSPVEGHGFRETESLTPS</sequence>
<proteinExistence type="predicted"/>
<dbReference type="Proteomes" id="UP000805193">
    <property type="component" value="Unassembled WGS sequence"/>
</dbReference>
<evidence type="ECO:0000313" key="1">
    <source>
        <dbReference type="EMBL" id="KAG0433069.1"/>
    </source>
</evidence>
<keyword evidence="2" id="KW-1185">Reference proteome</keyword>
<protein>
    <submittedName>
        <fullName evidence="1">Uncharacterized protein</fullName>
    </submittedName>
</protein>
<evidence type="ECO:0000313" key="2">
    <source>
        <dbReference type="Proteomes" id="UP000805193"/>
    </source>
</evidence>
<comment type="caution">
    <text evidence="1">The sequence shown here is derived from an EMBL/GenBank/DDBJ whole genome shotgun (WGS) entry which is preliminary data.</text>
</comment>
<organism evidence="1 2">
    <name type="scientific">Ixodes persulcatus</name>
    <name type="common">Taiga tick</name>
    <dbReference type="NCBI Taxonomy" id="34615"/>
    <lineage>
        <taxon>Eukaryota</taxon>
        <taxon>Metazoa</taxon>
        <taxon>Ecdysozoa</taxon>
        <taxon>Arthropoda</taxon>
        <taxon>Chelicerata</taxon>
        <taxon>Arachnida</taxon>
        <taxon>Acari</taxon>
        <taxon>Parasitiformes</taxon>
        <taxon>Ixodida</taxon>
        <taxon>Ixodoidea</taxon>
        <taxon>Ixodidae</taxon>
        <taxon>Ixodinae</taxon>
        <taxon>Ixodes</taxon>
    </lineage>
</organism>
<accession>A0AC60QFV2</accession>